<sequence length="326" mass="34734">MSTPFLWHNGRLVPWADATVHVTTHALHYGSSVFEGERVYATPAGPAYFRLADHTARLFESARVYDIAIGYSEEEINEACRELIRANAMPSAYVRPIVFRGAGGLGVLPKDGAPVDVAIMAMEWGAYLGDAREKGADVCVSSWHRPAPNTLPSWAKAGGNYLSSQLIAAEARRGGYDEGIALGHNGLLSEGAGENLFLVKKGKLLTPPTSAGILAGITRDSVITLAADLGLVVEERDLPREALYSADEIFMTGTAAEITPVRSVDRKAVGAGKPGPITRALQDAFFGLFDGRTADRWGWLEAVDAPAAAAHVRASHSQPASMEIPA</sequence>
<evidence type="ECO:0000256" key="5">
    <source>
        <dbReference type="ARBA" id="ARBA00005072"/>
    </source>
</evidence>
<dbReference type="InterPro" id="IPR050571">
    <property type="entry name" value="Class-IV_PLP-Dep_Aminotrnsfr"/>
</dbReference>
<dbReference type="NCBIfam" id="TIGR01122">
    <property type="entry name" value="ilvE_I"/>
    <property type="match status" value="1"/>
</dbReference>
<name>A0ABW8K1X0_9GAMM</name>
<dbReference type="PANTHER" id="PTHR42743:SF11">
    <property type="entry name" value="AMINODEOXYCHORISMATE LYASE"/>
    <property type="match status" value="1"/>
</dbReference>
<dbReference type="Proteomes" id="UP001620460">
    <property type="component" value="Unassembled WGS sequence"/>
</dbReference>
<dbReference type="EMBL" id="JADIKM010000006">
    <property type="protein sequence ID" value="MFK2906007.1"/>
    <property type="molecule type" value="Genomic_DNA"/>
</dbReference>
<evidence type="ECO:0000313" key="18">
    <source>
        <dbReference type="EMBL" id="MFK2906007.1"/>
    </source>
</evidence>
<comment type="catalytic activity">
    <reaction evidence="13 17">
        <text>L-isoleucine + 2-oxoglutarate = (S)-3-methyl-2-oxopentanoate + L-glutamate</text>
        <dbReference type="Rhea" id="RHEA:24801"/>
        <dbReference type="ChEBI" id="CHEBI:16810"/>
        <dbReference type="ChEBI" id="CHEBI:29985"/>
        <dbReference type="ChEBI" id="CHEBI:35146"/>
        <dbReference type="ChEBI" id="CHEBI:58045"/>
        <dbReference type="EC" id="2.6.1.42"/>
    </reaction>
</comment>
<evidence type="ECO:0000256" key="15">
    <source>
        <dbReference type="RuleBase" id="RU004106"/>
    </source>
</evidence>
<evidence type="ECO:0000313" key="19">
    <source>
        <dbReference type="Proteomes" id="UP001620460"/>
    </source>
</evidence>
<comment type="pathway">
    <text evidence="5 17">Amino-acid biosynthesis; L-leucine biosynthesis; L-leucine from 3-methyl-2-oxobutanoate: step 4/4.</text>
</comment>
<dbReference type="Gene3D" id="3.30.470.10">
    <property type="match status" value="1"/>
</dbReference>
<proteinExistence type="inferred from homology"/>
<evidence type="ECO:0000256" key="17">
    <source>
        <dbReference type="RuleBase" id="RU364094"/>
    </source>
</evidence>
<comment type="function">
    <text evidence="2 17">Acts on leucine, isoleucine and valine.</text>
</comment>
<comment type="pathway">
    <text evidence="3 17">Amino-acid biosynthesis; L-isoleucine biosynthesis; L-isoleucine from 2-oxobutanoate: step 4/4.</text>
</comment>
<comment type="caution">
    <text evidence="18">The sequence shown here is derived from an EMBL/GenBank/DDBJ whole genome shotgun (WGS) entry which is preliminary data.</text>
</comment>
<dbReference type="SUPFAM" id="SSF56752">
    <property type="entry name" value="D-aminoacid aminotransferase-like PLP-dependent enzymes"/>
    <property type="match status" value="1"/>
</dbReference>
<dbReference type="InterPro" id="IPR043132">
    <property type="entry name" value="BCAT-like_C"/>
</dbReference>
<organism evidence="18 19">
    <name type="scientific">Dyella ginsengisoli</name>
    <dbReference type="NCBI Taxonomy" id="363848"/>
    <lineage>
        <taxon>Bacteria</taxon>
        <taxon>Pseudomonadati</taxon>
        <taxon>Pseudomonadota</taxon>
        <taxon>Gammaproteobacteria</taxon>
        <taxon>Lysobacterales</taxon>
        <taxon>Rhodanobacteraceae</taxon>
        <taxon>Dyella</taxon>
    </lineage>
</organism>
<dbReference type="InterPro" id="IPR036038">
    <property type="entry name" value="Aminotransferase-like"/>
</dbReference>
<evidence type="ECO:0000256" key="3">
    <source>
        <dbReference type="ARBA" id="ARBA00004824"/>
    </source>
</evidence>
<comment type="catalytic activity">
    <reaction evidence="12 17">
        <text>L-valine + 2-oxoglutarate = 3-methyl-2-oxobutanoate + L-glutamate</text>
        <dbReference type="Rhea" id="RHEA:24813"/>
        <dbReference type="ChEBI" id="CHEBI:11851"/>
        <dbReference type="ChEBI" id="CHEBI:16810"/>
        <dbReference type="ChEBI" id="CHEBI:29985"/>
        <dbReference type="ChEBI" id="CHEBI:57762"/>
        <dbReference type="EC" id="2.6.1.42"/>
    </reaction>
</comment>
<dbReference type="GO" id="GO:0004084">
    <property type="term" value="F:branched-chain-amino-acid transaminase activity"/>
    <property type="evidence" value="ECO:0007669"/>
    <property type="project" value="UniProtKB-EC"/>
</dbReference>
<evidence type="ECO:0000256" key="14">
    <source>
        <dbReference type="ARBA" id="ARBA00049229"/>
    </source>
</evidence>
<evidence type="ECO:0000256" key="16">
    <source>
        <dbReference type="RuleBase" id="RU004516"/>
    </source>
</evidence>
<dbReference type="Pfam" id="PF01063">
    <property type="entry name" value="Aminotran_4"/>
    <property type="match status" value="1"/>
</dbReference>
<evidence type="ECO:0000256" key="8">
    <source>
        <dbReference type="ARBA" id="ARBA00022605"/>
    </source>
</evidence>
<evidence type="ECO:0000256" key="12">
    <source>
        <dbReference type="ARBA" id="ARBA00048212"/>
    </source>
</evidence>
<dbReference type="RefSeq" id="WP_404635952.1">
    <property type="nucleotide sequence ID" value="NZ_JADIKM010000006.1"/>
</dbReference>
<accession>A0ABW8K1X0</accession>
<protein>
    <recommendedName>
        <fullName evidence="17">Branched-chain-amino-acid aminotransferase</fullName>
        <shortName evidence="17">BCAT</shortName>
        <ecNumber evidence="17">2.6.1.42</ecNumber>
    </recommendedName>
</protein>
<evidence type="ECO:0000256" key="13">
    <source>
        <dbReference type="ARBA" id="ARBA00048798"/>
    </source>
</evidence>
<dbReference type="InterPro" id="IPR018300">
    <property type="entry name" value="Aminotrans_IV_CS"/>
</dbReference>
<keyword evidence="7 17" id="KW-0032">Aminotransferase</keyword>
<gene>
    <name evidence="17" type="primary">ilvE</name>
    <name evidence="18" type="ORF">ISP17_18755</name>
</gene>
<keyword evidence="11 17" id="KW-0100">Branched-chain amino acid biosynthesis</keyword>
<dbReference type="NCBIfam" id="NF005146">
    <property type="entry name" value="PRK06606.1"/>
    <property type="match status" value="1"/>
</dbReference>
<dbReference type="CDD" id="cd00449">
    <property type="entry name" value="PLPDE_IV"/>
    <property type="match status" value="1"/>
</dbReference>
<evidence type="ECO:0000256" key="11">
    <source>
        <dbReference type="ARBA" id="ARBA00023304"/>
    </source>
</evidence>
<evidence type="ECO:0000256" key="10">
    <source>
        <dbReference type="ARBA" id="ARBA00022898"/>
    </source>
</evidence>
<comment type="cofactor">
    <cofactor evidence="1 16">
        <name>pyridoxal 5'-phosphate</name>
        <dbReference type="ChEBI" id="CHEBI:597326"/>
    </cofactor>
</comment>
<dbReference type="InterPro" id="IPR001544">
    <property type="entry name" value="Aminotrans_IV"/>
</dbReference>
<dbReference type="PANTHER" id="PTHR42743">
    <property type="entry name" value="AMINO-ACID AMINOTRANSFERASE"/>
    <property type="match status" value="1"/>
</dbReference>
<keyword evidence="10 16" id="KW-0663">Pyridoxal phosphate</keyword>
<reference evidence="18 19" key="1">
    <citation type="submission" date="2020-10" db="EMBL/GenBank/DDBJ databases">
        <title>Phylogeny of dyella-like bacteria.</title>
        <authorList>
            <person name="Fu J."/>
        </authorList>
    </citation>
    <scope>NUCLEOTIDE SEQUENCE [LARGE SCALE GENOMIC DNA]</scope>
    <source>
        <strain evidence="18 19">Gsoil3046</strain>
    </source>
</reference>
<dbReference type="InterPro" id="IPR005785">
    <property type="entry name" value="B_amino_transI"/>
</dbReference>
<comment type="catalytic activity">
    <reaction evidence="14 17">
        <text>L-leucine + 2-oxoglutarate = 4-methyl-2-oxopentanoate + L-glutamate</text>
        <dbReference type="Rhea" id="RHEA:18321"/>
        <dbReference type="ChEBI" id="CHEBI:16810"/>
        <dbReference type="ChEBI" id="CHEBI:17865"/>
        <dbReference type="ChEBI" id="CHEBI:29985"/>
        <dbReference type="ChEBI" id="CHEBI:57427"/>
        <dbReference type="EC" id="2.6.1.42"/>
    </reaction>
</comment>
<keyword evidence="8 17" id="KW-0028">Amino-acid biosynthesis</keyword>
<evidence type="ECO:0000256" key="6">
    <source>
        <dbReference type="ARBA" id="ARBA00009320"/>
    </source>
</evidence>
<evidence type="ECO:0000256" key="2">
    <source>
        <dbReference type="ARBA" id="ARBA00003109"/>
    </source>
</evidence>
<keyword evidence="19" id="KW-1185">Reference proteome</keyword>
<evidence type="ECO:0000256" key="4">
    <source>
        <dbReference type="ARBA" id="ARBA00004931"/>
    </source>
</evidence>
<dbReference type="InterPro" id="IPR043131">
    <property type="entry name" value="BCAT-like_N"/>
</dbReference>
<evidence type="ECO:0000256" key="7">
    <source>
        <dbReference type="ARBA" id="ARBA00022576"/>
    </source>
</evidence>
<dbReference type="EC" id="2.6.1.42" evidence="17"/>
<comment type="pathway">
    <text evidence="4 17">Amino-acid biosynthesis; L-valine biosynthesis; L-valine from pyruvate: step 4/4.</text>
</comment>
<dbReference type="Gene3D" id="3.20.10.10">
    <property type="entry name" value="D-amino Acid Aminotransferase, subunit A, domain 2"/>
    <property type="match status" value="1"/>
</dbReference>
<evidence type="ECO:0000256" key="1">
    <source>
        <dbReference type="ARBA" id="ARBA00001933"/>
    </source>
</evidence>
<evidence type="ECO:0000256" key="9">
    <source>
        <dbReference type="ARBA" id="ARBA00022679"/>
    </source>
</evidence>
<dbReference type="PROSITE" id="PS00770">
    <property type="entry name" value="AA_TRANSFER_CLASS_4"/>
    <property type="match status" value="1"/>
</dbReference>
<keyword evidence="9 17" id="KW-0808">Transferase</keyword>
<comment type="similarity">
    <text evidence="6 15">Belongs to the class-IV pyridoxal-phosphate-dependent aminotransferase family.</text>
</comment>